<keyword evidence="5" id="KW-0547">Nucleotide-binding</keyword>
<evidence type="ECO:0000256" key="1">
    <source>
        <dbReference type="ARBA" id="ARBA00006219"/>
    </source>
</evidence>
<dbReference type="Pfam" id="PF18085">
    <property type="entry name" value="Mak_N_cap"/>
    <property type="match status" value="1"/>
</dbReference>
<dbReference type="EMBL" id="ACJX03000001">
    <property type="protein sequence ID" value="KRT34732.1"/>
    <property type="molecule type" value="Genomic_DNA"/>
</dbReference>
<dbReference type="Proteomes" id="UP000005273">
    <property type="component" value="Unassembled WGS sequence"/>
</dbReference>
<keyword evidence="11" id="KW-1185">Reference proteome</keyword>
<dbReference type="GO" id="GO:0016301">
    <property type="term" value="F:kinase activity"/>
    <property type="evidence" value="ECO:0007669"/>
    <property type="project" value="UniProtKB-KW"/>
</dbReference>
<dbReference type="InterPro" id="IPR040999">
    <property type="entry name" value="Mak_N_cap"/>
</dbReference>
<dbReference type="InterPro" id="IPR011009">
    <property type="entry name" value="Kinase-like_dom_sf"/>
</dbReference>
<dbReference type="InterPro" id="IPR012811">
    <property type="entry name" value="TreS_maltokin_C_dom"/>
</dbReference>
<evidence type="ECO:0000256" key="5">
    <source>
        <dbReference type="ARBA" id="ARBA00022741"/>
    </source>
</evidence>
<dbReference type="AlphaFoldDB" id="A0A0T5X8F4"/>
<dbReference type="Gene3D" id="3.90.1200.10">
    <property type="match status" value="1"/>
</dbReference>
<comment type="catalytic activity">
    <reaction evidence="8">
        <text>D-maltose + ATP = alpha-maltose 1-phosphate + ADP + H(+)</text>
        <dbReference type="Rhea" id="RHEA:31915"/>
        <dbReference type="ChEBI" id="CHEBI:15378"/>
        <dbReference type="ChEBI" id="CHEBI:17306"/>
        <dbReference type="ChEBI" id="CHEBI:30616"/>
        <dbReference type="ChEBI" id="CHEBI:63576"/>
        <dbReference type="ChEBI" id="CHEBI:456216"/>
        <dbReference type="EC" id="2.7.1.175"/>
    </reaction>
</comment>
<sequence>MFETNFNDISEGLKKHLPAYLPSCRWFASKTKDIAEVDILDCLPMKRNLKTYMLILRVVLDDDSIEHYSMPLSVIEKTPSKEQKIGLIFALDNGTHIIEGIFDAGFRDALFETLIGGKTVEGINGVLSGFVNAKSISHLIEQGKNISSKVLPAEQSNSSVIYNDSFFLKLYRRLEIGPHPEAEMTHFLSEAGFTHVPPFIGSMKYMLNEEKSWREVALLQEYVKNIGDGWTYFTAVLKNTIKALKSADDADKYFLLPLKEEINRTYAMASLLGKRTAEMHLALSSDRKNDSFTPLPFKGETQKEAYAIARLWMKQAMKILKDNIQMLPSPTDKLARNIIDNEKLLIDRLKYYFTASGGEILRIHGDYHLGQLLFTGDDFFIIDFEGEPARSLIERRKKQSPLKDVSGMIRSLHYAANYALKSLACDDEASSFWAKIWYDNAYSSFLSSYRQEAMNASFLPADDEEFNATLKAFLMEKVFYEICYEFNNRPDWVYIPLKGIESVIN</sequence>
<evidence type="ECO:0000256" key="7">
    <source>
        <dbReference type="ARBA" id="ARBA00031251"/>
    </source>
</evidence>
<evidence type="ECO:0000313" key="10">
    <source>
        <dbReference type="EMBL" id="KRT34732.1"/>
    </source>
</evidence>
<evidence type="ECO:0000256" key="6">
    <source>
        <dbReference type="ARBA" id="ARBA00022840"/>
    </source>
</evidence>
<evidence type="ECO:0000256" key="3">
    <source>
        <dbReference type="ARBA" id="ARBA00013882"/>
    </source>
</evidence>
<dbReference type="SUPFAM" id="SSF56112">
    <property type="entry name" value="Protein kinase-like (PK-like)"/>
    <property type="match status" value="1"/>
</dbReference>
<keyword evidence="6" id="KW-0067">ATP-binding</keyword>
<keyword evidence="4" id="KW-0808">Transferase</keyword>
<dbReference type="GO" id="GO:0005524">
    <property type="term" value="F:ATP binding"/>
    <property type="evidence" value="ECO:0007669"/>
    <property type="project" value="UniProtKB-KW"/>
</dbReference>
<evidence type="ECO:0000256" key="2">
    <source>
        <dbReference type="ARBA" id="ARBA00011962"/>
    </source>
</evidence>
<dbReference type="NCBIfam" id="TIGR02457">
    <property type="entry name" value="TreS_Cterm"/>
    <property type="match status" value="1"/>
</dbReference>
<feature type="domain" description="Maltokinase N-terminal cap" evidence="9">
    <location>
        <begin position="20"/>
        <end position="100"/>
    </location>
</feature>
<dbReference type="EC" id="2.7.1.175" evidence="2"/>
<proteinExistence type="inferred from homology"/>
<dbReference type="RefSeq" id="WP_057940629.1">
    <property type="nucleotide sequence ID" value="NZ_ACJX03000001.1"/>
</dbReference>
<evidence type="ECO:0000259" key="9">
    <source>
        <dbReference type="Pfam" id="PF18085"/>
    </source>
</evidence>
<gene>
    <name evidence="10" type="ORF">HMPREF1705_03976</name>
</gene>
<comment type="caution">
    <text evidence="10">The sequence shown here is derived from an EMBL/GenBank/DDBJ whole genome shotgun (WGS) entry which is preliminary data.</text>
</comment>
<dbReference type="eggNOG" id="COG3281">
    <property type="taxonomic scope" value="Bacteria"/>
</dbReference>
<dbReference type="STRING" id="592015.HMPREF1705_03976"/>
<evidence type="ECO:0000256" key="4">
    <source>
        <dbReference type="ARBA" id="ARBA00022679"/>
    </source>
</evidence>
<accession>A0A0T5X8F4</accession>
<evidence type="ECO:0000313" key="11">
    <source>
        <dbReference type="Proteomes" id="UP000005273"/>
    </source>
</evidence>
<reference evidence="11" key="1">
    <citation type="submission" date="2012-09" db="EMBL/GenBank/DDBJ databases">
        <authorList>
            <person name="Weinstock G."/>
            <person name="Sodergren E."/>
            <person name="Clifton S."/>
            <person name="Fulton L."/>
            <person name="Fulton B."/>
            <person name="Courtney L."/>
            <person name="Fronick C."/>
            <person name="Harrison M."/>
            <person name="Strong C."/>
            <person name="Farmer C."/>
            <person name="Delehaunty K."/>
            <person name="Markovic C."/>
            <person name="Hall O."/>
            <person name="Minx P."/>
            <person name="Tomlinson C."/>
            <person name="Mitreva M."/>
            <person name="Nelson J."/>
            <person name="Hou S."/>
            <person name="Wollam A."/>
            <person name="Pepin K.H."/>
            <person name="Johnson M."/>
            <person name="Bhonagiri V."/>
            <person name="Nash W.E."/>
            <person name="Suruliraj S."/>
            <person name="Warren W."/>
            <person name="Chinwalla A."/>
            <person name="Mardis E.R."/>
            <person name="Wilson R.K."/>
        </authorList>
    </citation>
    <scope>NUCLEOTIDE SEQUENCE [LARGE SCALE GENOMIC DNA]</scope>
    <source>
        <strain evidence="11">OS1</strain>
    </source>
</reference>
<comment type="similarity">
    <text evidence="1">Belongs to the aminoglycoside phosphotransferase family.</text>
</comment>
<organism evidence="10 11">
    <name type="scientific">Acetomicrobium hydrogeniformans ATCC BAA-1850</name>
    <dbReference type="NCBI Taxonomy" id="592015"/>
    <lineage>
        <taxon>Bacteria</taxon>
        <taxon>Thermotogati</taxon>
        <taxon>Synergistota</taxon>
        <taxon>Synergistia</taxon>
        <taxon>Synergistales</taxon>
        <taxon>Acetomicrobiaceae</taxon>
        <taxon>Acetomicrobium</taxon>
    </lineage>
</organism>
<evidence type="ECO:0000256" key="8">
    <source>
        <dbReference type="ARBA" id="ARBA00049067"/>
    </source>
</evidence>
<keyword evidence="10" id="KW-0418">Kinase</keyword>
<name>A0A0T5X8F4_9BACT</name>
<protein>
    <recommendedName>
        <fullName evidence="3">Maltokinase</fullName>
        <ecNumber evidence="2">2.7.1.175</ecNumber>
    </recommendedName>
    <alternativeName>
        <fullName evidence="7">Maltose-1-phosphate synthase</fullName>
    </alternativeName>
</protein>